<dbReference type="AlphaFoldDB" id="A0AAW9RJW0"/>
<keyword evidence="2" id="KW-0805">Transcription regulation</keyword>
<dbReference type="Pfam" id="PF02311">
    <property type="entry name" value="AraC_binding"/>
    <property type="match status" value="1"/>
</dbReference>
<dbReference type="Pfam" id="PF12833">
    <property type="entry name" value="HTH_18"/>
    <property type="match status" value="1"/>
</dbReference>
<comment type="caution">
    <text evidence="6">The sequence shown here is derived from an EMBL/GenBank/DDBJ whole genome shotgun (WGS) entry which is preliminary data.</text>
</comment>
<gene>
    <name evidence="6" type="ORF">V3328_12065</name>
</gene>
<dbReference type="PANTHER" id="PTHR11019:SF159">
    <property type="entry name" value="TRANSCRIPTIONAL REGULATOR-RELATED"/>
    <property type="match status" value="1"/>
</dbReference>
<dbReference type="SUPFAM" id="SSF51182">
    <property type="entry name" value="RmlC-like cupins"/>
    <property type="match status" value="1"/>
</dbReference>
<keyword evidence="3" id="KW-0238">DNA-binding</keyword>
<keyword evidence="7" id="KW-1185">Reference proteome</keyword>
<dbReference type="Proteomes" id="UP001378188">
    <property type="component" value="Unassembled WGS sequence"/>
</dbReference>
<organism evidence="6 7">
    <name type="scientific">Microbaculum marinum</name>
    <dbReference type="NCBI Taxonomy" id="1764581"/>
    <lineage>
        <taxon>Bacteria</taxon>
        <taxon>Pseudomonadati</taxon>
        <taxon>Pseudomonadota</taxon>
        <taxon>Alphaproteobacteria</taxon>
        <taxon>Hyphomicrobiales</taxon>
        <taxon>Tepidamorphaceae</taxon>
        <taxon>Microbaculum</taxon>
    </lineage>
</organism>
<dbReference type="SUPFAM" id="SSF46689">
    <property type="entry name" value="Homeodomain-like"/>
    <property type="match status" value="1"/>
</dbReference>
<dbReference type="InterPro" id="IPR003313">
    <property type="entry name" value="AraC-bd"/>
</dbReference>
<evidence type="ECO:0000313" key="7">
    <source>
        <dbReference type="Proteomes" id="UP001378188"/>
    </source>
</evidence>
<evidence type="ECO:0000256" key="3">
    <source>
        <dbReference type="ARBA" id="ARBA00023125"/>
    </source>
</evidence>
<dbReference type="InterPro" id="IPR011051">
    <property type="entry name" value="RmlC_Cupin_sf"/>
</dbReference>
<dbReference type="FunFam" id="1.10.10.60:FF:000132">
    <property type="entry name" value="AraC family transcriptional regulator"/>
    <property type="match status" value="1"/>
</dbReference>
<dbReference type="InterPro" id="IPR018060">
    <property type="entry name" value="HTH_AraC"/>
</dbReference>
<dbReference type="CDD" id="cd06124">
    <property type="entry name" value="cupin_NimR-like_N"/>
    <property type="match status" value="1"/>
</dbReference>
<keyword evidence="4" id="KW-0804">Transcription</keyword>
<feature type="domain" description="HTH araC/xylS-type" evidence="5">
    <location>
        <begin position="172"/>
        <end position="269"/>
    </location>
</feature>
<reference evidence="6 7" key="1">
    <citation type="submission" date="2024-02" db="EMBL/GenBank/DDBJ databases">
        <title>Genome analysis and characterization of Microbaculum marinisediminis sp. nov., isolated from marine sediment.</title>
        <authorList>
            <person name="Du Z.-J."/>
            <person name="Ye Y.-Q."/>
            <person name="Zhang Z.-R."/>
            <person name="Yuan S.-M."/>
            <person name="Zhang X.-Y."/>
        </authorList>
    </citation>
    <scope>NUCLEOTIDE SEQUENCE [LARGE SCALE GENOMIC DNA]</scope>
    <source>
        <strain evidence="6 7">SDUM1044001</strain>
    </source>
</reference>
<evidence type="ECO:0000256" key="4">
    <source>
        <dbReference type="ARBA" id="ARBA00023163"/>
    </source>
</evidence>
<dbReference type="PROSITE" id="PS01124">
    <property type="entry name" value="HTH_ARAC_FAMILY_2"/>
    <property type="match status" value="1"/>
</dbReference>
<dbReference type="Gene3D" id="1.10.10.60">
    <property type="entry name" value="Homeodomain-like"/>
    <property type="match status" value="1"/>
</dbReference>
<dbReference type="InterPro" id="IPR014710">
    <property type="entry name" value="RmlC-like_jellyroll"/>
</dbReference>
<dbReference type="GO" id="GO:0003700">
    <property type="term" value="F:DNA-binding transcription factor activity"/>
    <property type="evidence" value="ECO:0007669"/>
    <property type="project" value="InterPro"/>
</dbReference>
<dbReference type="GO" id="GO:0043565">
    <property type="term" value="F:sequence-specific DNA binding"/>
    <property type="evidence" value="ECO:0007669"/>
    <property type="project" value="InterPro"/>
</dbReference>
<evidence type="ECO:0000256" key="1">
    <source>
        <dbReference type="ARBA" id="ARBA00022491"/>
    </source>
</evidence>
<dbReference type="Gene3D" id="2.60.120.10">
    <property type="entry name" value="Jelly Rolls"/>
    <property type="match status" value="1"/>
</dbReference>
<evidence type="ECO:0000313" key="6">
    <source>
        <dbReference type="EMBL" id="MEJ8572215.1"/>
    </source>
</evidence>
<dbReference type="EMBL" id="JAZHOF010000004">
    <property type="protein sequence ID" value="MEJ8572215.1"/>
    <property type="molecule type" value="Genomic_DNA"/>
</dbReference>
<protein>
    <submittedName>
        <fullName evidence="6">Helix-turn-helix transcriptional regulator</fullName>
    </submittedName>
</protein>
<keyword evidence="1" id="KW-0678">Repressor</keyword>
<name>A0AAW9RJW0_9HYPH</name>
<proteinExistence type="predicted"/>
<evidence type="ECO:0000256" key="2">
    <source>
        <dbReference type="ARBA" id="ARBA00023015"/>
    </source>
</evidence>
<dbReference type="SMART" id="SM00342">
    <property type="entry name" value="HTH_ARAC"/>
    <property type="match status" value="1"/>
</dbReference>
<dbReference type="RefSeq" id="WP_340329907.1">
    <property type="nucleotide sequence ID" value="NZ_JAZHOF010000004.1"/>
</dbReference>
<evidence type="ECO:0000259" key="5">
    <source>
        <dbReference type="PROSITE" id="PS01124"/>
    </source>
</evidence>
<dbReference type="InterPro" id="IPR009057">
    <property type="entry name" value="Homeodomain-like_sf"/>
</dbReference>
<dbReference type="PANTHER" id="PTHR11019">
    <property type="entry name" value="HTH-TYPE TRANSCRIPTIONAL REGULATOR NIMR"/>
    <property type="match status" value="1"/>
</dbReference>
<sequence>MSDLPDIETFASDYPRGSGVAPHAHDFGQVAFARRGVMRVVARGDGGRVGDGHAETRRGGVWVVPPGRALWIPARVPHEVQCRTEVAMRTVYLRADRRLPYRDALAVLEVTPLLREVILRLVEGPVIEGPAGGGEPGGDDTRPHLVALLVAELGAAPTVPLHLPQPRDPRLERIVARLMAEPAARGTLEDWAAAAGMARRSFARRVAAETGLSFGAWRRRLRMLRAIEQLAAGDPVTAVALETGYDSVSAFIHAFRGELGVTPGRYFGG</sequence>
<accession>A0AAW9RJW0</accession>